<dbReference type="AlphaFoldDB" id="A0ABD3GZA4"/>
<evidence type="ECO:0000313" key="2">
    <source>
        <dbReference type="EMBL" id="KAL3683111.1"/>
    </source>
</evidence>
<name>A0ABD3GZA4_9MARC</name>
<evidence type="ECO:0000256" key="1">
    <source>
        <dbReference type="SAM" id="MobiDB-lite"/>
    </source>
</evidence>
<feature type="compositionally biased region" description="Gly residues" evidence="1">
    <location>
        <begin position="165"/>
        <end position="175"/>
    </location>
</feature>
<keyword evidence="3" id="KW-1185">Reference proteome</keyword>
<feature type="compositionally biased region" description="Basic and acidic residues" evidence="1">
    <location>
        <begin position="133"/>
        <end position="148"/>
    </location>
</feature>
<evidence type="ECO:0000313" key="3">
    <source>
        <dbReference type="Proteomes" id="UP001633002"/>
    </source>
</evidence>
<gene>
    <name evidence="2" type="ORF">R1sor_001133</name>
</gene>
<accession>A0ABD3GZA4</accession>
<protein>
    <submittedName>
        <fullName evidence="2">Uncharacterized protein</fullName>
    </submittedName>
</protein>
<feature type="region of interest" description="Disordered" evidence="1">
    <location>
        <begin position="129"/>
        <end position="216"/>
    </location>
</feature>
<dbReference type="Proteomes" id="UP001633002">
    <property type="component" value="Unassembled WGS sequence"/>
</dbReference>
<reference evidence="2 3" key="1">
    <citation type="submission" date="2024-09" db="EMBL/GenBank/DDBJ databases">
        <title>Chromosome-scale assembly of Riccia sorocarpa.</title>
        <authorList>
            <person name="Paukszto L."/>
        </authorList>
    </citation>
    <scope>NUCLEOTIDE SEQUENCE [LARGE SCALE GENOMIC DNA]</scope>
    <source>
        <strain evidence="2">LP-2024</strain>
        <tissue evidence="2">Aerial parts of the thallus</tissue>
    </source>
</reference>
<dbReference type="EMBL" id="JBJQOH010000006">
    <property type="protein sequence ID" value="KAL3683111.1"/>
    <property type="molecule type" value="Genomic_DNA"/>
</dbReference>
<sequence length="216" mass="23421">MSLLVASRAVQICSKLTASTKLFMALIISRLSRISLDSCASCVTAGDPMGRRRVAVRGFIGLCLEFFTADFWVLHHHEMASRGQGAAGSRGNRERDDRGKRLMVDLDPIRELVEETFDEGELGPIIMGNRQHLQHEDKGGWRSREPGEGRQGQAPYAGSKSLMRAGGGDVRGGGACPIIMGQPTAPSTQVEAKEGSMVGQKKKKNSKRRDTSAPVN</sequence>
<organism evidence="2 3">
    <name type="scientific">Riccia sorocarpa</name>
    <dbReference type="NCBI Taxonomy" id="122646"/>
    <lineage>
        <taxon>Eukaryota</taxon>
        <taxon>Viridiplantae</taxon>
        <taxon>Streptophyta</taxon>
        <taxon>Embryophyta</taxon>
        <taxon>Marchantiophyta</taxon>
        <taxon>Marchantiopsida</taxon>
        <taxon>Marchantiidae</taxon>
        <taxon>Marchantiales</taxon>
        <taxon>Ricciaceae</taxon>
        <taxon>Riccia</taxon>
    </lineage>
</organism>
<proteinExistence type="predicted"/>
<comment type="caution">
    <text evidence="2">The sequence shown here is derived from an EMBL/GenBank/DDBJ whole genome shotgun (WGS) entry which is preliminary data.</text>
</comment>